<dbReference type="InterPro" id="IPR029058">
    <property type="entry name" value="AB_hydrolase_fold"/>
</dbReference>
<gene>
    <name evidence="3" type="ORF">GCM10023203_05150</name>
</gene>
<comment type="caution">
    <text evidence="3">The sequence shown here is derived from an EMBL/GenBank/DDBJ whole genome shotgun (WGS) entry which is preliminary data.</text>
</comment>
<accession>A0ABP9DZ16</accession>
<dbReference type="SUPFAM" id="SSF53474">
    <property type="entry name" value="alpha/beta-Hydrolases"/>
    <property type="match status" value="1"/>
</dbReference>
<evidence type="ECO:0000259" key="2">
    <source>
        <dbReference type="Pfam" id="PF12146"/>
    </source>
</evidence>
<evidence type="ECO:0000256" key="1">
    <source>
        <dbReference type="SAM" id="Phobius"/>
    </source>
</evidence>
<reference evidence="4" key="1">
    <citation type="journal article" date="2019" name="Int. J. Syst. Evol. Microbiol.">
        <title>The Global Catalogue of Microorganisms (GCM) 10K type strain sequencing project: providing services to taxonomists for standard genome sequencing and annotation.</title>
        <authorList>
            <consortium name="The Broad Institute Genomics Platform"/>
            <consortium name="The Broad Institute Genome Sequencing Center for Infectious Disease"/>
            <person name="Wu L."/>
            <person name="Ma J."/>
        </authorList>
    </citation>
    <scope>NUCLEOTIDE SEQUENCE [LARGE SCALE GENOMIC DNA]</scope>
    <source>
        <strain evidence="4">JCM 17983</strain>
    </source>
</reference>
<keyword evidence="4" id="KW-1185">Reference proteome</keyword>
<sequence>MAVRALIGPVATVVAVLVVAALVLVGGLWWFQRELVYLPSSGPVPPAGTMLAQGEDVVLTTADGLRLGAWFAPAQGERRDVTVLVTNGNAGDRSLRAPLAAALTARGLDVLLFDYRGFGGNPGRPSEDGLLADARAAREHLVRERGVAPDRLIHLGESLGSAVAARLATEAPPAGMVLRSPFIDLAAVGELAYPFLPVRALLTDRFPVVETVAGTRVPTVVVLGEADRIIPPAQSRAVAAAAGGRVVAVPGADHNDAVLGHGPAVVEAVMAVAPP</sequence>
<feature type="domain" description="Serine aminopeptidase S33" evidence="2">
    <location>
        <begin position="81"/>
        <end position="187"/>
    </location>
</feature>
<dbReference type="EMBL" id="BAABHQ010000001">
    <property type="protein sequence ID" value="GAA4860837.1"/>
    <property type="molecule type" value="Genomic_DNA"/>
</dbReference>
<evidence type="ECO:0000313" key="4">
    <source>
        <dbReference type="Proteomes" id="UP001500457"/>
    </source>
</evidence>
<evidence type="ECO:0000313" key="3">
    <source>
        <dbReference type="EMBL" id="GAA4860837.1"/>
    </source>
</evidence>
<organism evidence="3 4">
    <name type="scientific">Actinomycetospora straminea</name>
    <dbReference type="NCBI Taxonomy" id="663607"/>
    <lineage>
        <taxon>Bacteria</taxon>
        <taxon>Bacillati</taxon>
        <taxon>Actinomycetota</taxon>
        <taxon>Actinomycetes</taxon>
        <taxon>Pseudonocardiales</taxon>
        <taxon>Pseudonocardiaceae</taxon>
        <taxon>Actinomycetospora</taxon>
    </lineage>
</organism>
<name>A0ABP9DZ16_9PSEU</name>
<feature type="transmembrane region" description="Helical" evidence="1">
    <location>
        <begin position="6"/>
        <end position="31"/>
    </location>
</feature>
<keyword evidence="3" id="KW-0378">Hydrolase</keyword>
<dbReference type="PANTHER" id="PTHR12277">
    <property type="entry name" value="ALPHA/BETA HYDROLASE DOMAIN-CONTAINING PROTEIN"/>
    <property type="match status" value="1"/>
</dbReference>
<dbReference type="InterPro" id="IPR022742">
    <property type="entry name" value="Hydrolase_4"/>
</dbReference>
<dbReference type="Pfam" id="PF12146">
    <property type="entry name" value="Hydrolase_4"/>
    <property type="match status" value="1"/>
</dbReference>
<keyword evidence="1" id="KW-0472">Membrane</keyword>
<dbReference type="Proteomes" id="UP001500457">
    <property type="component" value="Unassembled WGS sequence"/>
</dbReference>
<keyword evidence="1" id="KW-0812">Transmembrane</keyword>
<proteinExistence type="predicted"/>
<dbReference type="Gene3D" id="3.40.50.1820">
    <property type="entry name" value="alpha/beta hydrolase"/>
    <property type="match status" value="1"/>
</dbReference>
<dbReference type="PANTHER" id="PTHR12277:SF79">
    <property type="entry name" value="XAA-PRO DIPEPTIDYL-PEPTIDASE-RELATED"/>
    <property type="match status" value="1"/>
</dbReference>
<protein>
    <submittedName>
        <fullName evidence="3">Alpha/beta hydrolase</fullName>
    </submittedName>
</protein>
<dbReference type="GO" id="GO:0016787">
    <property type="term" value="F:hydrolase activity"/>
    <property type="evidence" value="ECO:0007669"/>
    <property type="project" value="UniProtKB-KW"/>
</dbReference>
<keyword evidence="1" id="KW-1133">Transmembrane helix</keyword>